<accession>A0A8D8B6F1</accession>
<evidence type="ECO:0000313" key="1">
    <source>
        <dbReference type="EMBL" id="CAG6466146.1"/>
    </source>
</evidence>
<sequence>MPLTDYPDDLGVLTPGHFLIGEPMFSIPEPDYTSAPLNRIIRLQGTRMSVQDFWKVWSRDNISQQAVQVENRNQERARGSPGVAQVHRPFTVSLESWKNHQNVSWRRWARVRYGGWQHRAASPADAVDCNGARQLVMRKSDHASQPSVAVTRP</sequence>
<protein>
    <submittedName>
        <fullName evidence="1">(northern house mosquito) hypothetical protein</fullName>
    </submittedName>
</protein>
<dbReference type="AlphaFoldDB" id="A0A8D8B6F1"/>
<reference evidence="1" key="1">
    <citation type="submission" date="2021-05" db="EMBL/GenBank/DDBJ databases">
        <authorList>
            <person name="Alioto T."/>
            <person name="Alioto T."/>
            <person name="Gomez Garrido J."/>
        </authorList>
    </citation>
    <scope>NUCLEOTIDE SEQUENCE</scope>
</reference>
<proteinExistence type="predicted"/>
<dbReference type="EMBL" id="HBUE01055050">
    <property type="protein sequence ID" value="CAG6466146.1"/>
    <property type="molecule type" value="Transcribed_RNA"/>
</dbReference>
<organism evidence="1">
    <name type="scientific">Culex pipiens</name>
    <name type="common">House mosquito</name>
    <dbReference type="NCBI Taxonomy" id="7175"/>
    <lineage>
        <taxon>Eukaryota</taxon>
        <taxon>Metazoa</taxon>
        <taxon>Ecdysozoa</taxon>
        <taxon>Arthropoda</taxon>
        <taxon>Hexapoda</taxon>
        <taxon>Insecta</taxon>
        <taxon>Pterygota</taxon>
        <taxon>Neoptera</taxon>
        <taxon>Endopterygota</taxon>
        <taxon>Diptera</taxon>
        <taxon>Nematocera</taxon>
        <taxon>Culicoidea</taxon>
        <taxon>Culicidae</taxon>
        <taxon>Culicinae</taxon>
        <taxon>Culicini</taxon>
        <taxon>Culex</taxon>
        <taxon>Culex</taxon>
    </lineage>
</organism>
<name>A0A8D8B6F1_CULPI</name>